<sequence>MANTLSDTYPTFALISRLPNIPYKDMCEYLIGRFLKCFTSDSARGFKVMVSHKDTNSRASRNTRRRTEPSAVGRRARAPAAGSADAKAAAKKSCFCCAHNPDSIIVAGTGQ</sequence>
<dbReference type="Proteomes" id="UP000299102">
    <property type="component" value="Unassembled WGS sequence"/>
</dbReference>
<feature type="region of interest" description="Disordered" evidence="1">
    <location>
        <begin position="52"/>
        <end position="84"/>
    </location>
</feature>
<feature type="compositionally biased region" description="Low complexity" evidence="1">
    <location>
        <begin position="70"/>
        <end position="84"/>
    </location>
</feature>
<evidence type="ECO:0000313" key="3">
    <source>
        <dbReference type="Proteomes" id="UP000299102"/>
    </source>
</evidence>
<accession>A0A4C1VCL2</accession>
<gene>
    <name evidence="2" type="ORF">EVAR_85518_1</name>
</gene>
<name>A0A4C1VCL2_EUMVA</name>
<keyword evidence="3" id="KW-1185">Reference proteome</keyword>
<dbReference type="AlphaFoldDB" id="A0A4C1VCL2"/>
<organism evidence="2 3">
    <name type="scientific">Eumeta variegata</name>
    <name type="common">Bagworm moth</name>
    <name type="synonym">Eumeta japonica</name>
    <dbReference type="NCBI Taxonomy" id="151549"/>
    <lineage>
        <taxon>Eukaryota</taxon>
        <taxon>Metazoa</taxon>
        <taxon>Ecdysozoa</taxon>
        <taxon>Arthropoda</taxon>
        <taxon>Hexapoda</taxon>
        <taxon>Insecta</taxon>
        <taxon>Pterygota</taxon>
        <taxon>Neoptera</taxon>
        <taxon>Endopterygota</taxon>
        <taxon>Lepidoptera</taxon>
        <taxon>Glossata</taxon>
        <taxon>Ditrysia</taxon>
        <taxon>Tineoidea</taxon>
        <taxon>Psychidae</taxon>
        <taxon>Oiketicinae</taxon>
        <taxon>Eumeta</taxon>
    </lineage>
</organism>
<comment type="caution">
    <text evidence="2">The sequence shown here is derived from an EMBL/GenBank/DDBJ whole genome shotgun (WGS) entry which is preliminary data.</text>
</comment>
<evidence type="ECO:0000313" key="2">
    <source>
        <dbReference type="EMBL" id="GBP36270.1"/>
    </source>
</evidence>
<proteinExistence type="predicted"/>
<dbReference type="EMBL" id="BGZK01000316">
    <property type="protein sequence ID" value="GBP36270.1"/>
    <property type="molecule type" value="Genomic_DNA"/>
</dbReference>
<reference evidence="2 3" key="1">
    <citation type="journal article" date="2019" name="Commun. Biol.">
        <title>The bagworm genome reveals a unique fibroin gene that provides high tensile strength.</title>
        <authorList>
            <person name="Kono N."/>
            <person name="Nakamura H."/>
            <person name="Ohtoshi R."/>
            <person name="Tomita M."/>
            <person name="Numata K."/>
            <person name="Arakawa K."/>
        </authorList>
    </citation>
    <scope>NUCLEOTIDE SEQUENCE [LARGE SCALE GENOMIC DNA]</scope>
</reference>
<evidence type="ECO:0000256" key="1">
    <source>
        <dbReference type="SAM" id="MobiDB-lite"/>
    </source>
</evidence>
<protein>
    <submittedName>
        <fullName evidence="2">Uncharacterized protein</fullName>
    </submittedName>
</protein>